<protein>
    <submittedName>
        <fullName evidence="1">Uncharacterized protein</fullName>
    </submittedName>
</protein>
<accession>S6B1V1</accession>
<reference evidence="1" key="1">
    <citation type="journal article" date="2014" name="BMC Genomics">
        <title>The Babesia bovis gene and promoter model: an update from full-length EST analysis.</title>
        <authorList>
            <person name="Yamagishi J."/>
            <person name="Wakaguri H."/>
            <person name="Yokoyama N."/>
            <person name="Yamashita R."/>
            <person name="Suzuki Y."/>
            <person name="Xuan X."/>
            <person name="Igarashi I."/>
        </authorList>
    </citation>
    <scope>NUCLEOTIDE SEQUENCE</scope>
    <source>
        <strain evidence="1">Texas</strain>
    </source>
</reference>
<organism evidence="1">
    <name type="scientific">Babesia bovis</name>
    <dbReference type="NCBI Taxonomy" id="5865"/>
    <lineage>
        <taxon>Eukaryota</taxon>
        <taxon>Sar</taxon>
        <taxon>Alveolata</taxon>
        <taxon>Apicomplexa</taxon>
        <taxon>Aconoidasida</taxon>
        <taxon>Piroplasmida</taxon>
        <taxon>Babesiidae</taxon>
        <taxon>Babesia</taxon>
    </lineage>
</organism>
<sequence length="60" mass="6546">MGFNISLNGINKVPDKSVSSNLPTNLIIIMGRFSVVLKSVRSCSPHSYCISSLISARYQT</sequence>
<dbReference type="EMBL" id="AK441549">
    <property type="protein sequence ID" value="BAN65343.1"/>
    <property type="molecule type" value="mRNA"/>
</dbReference>
<name>S6B1V1_BABBO</name>
<dbReference type="AlphaFoldDB" id="S6B1V1"/>
<evidence type="ECO:0000313" key="1">
    <source>
        <dbReference type="EMBL" id="BAN65343.1"/>
    </source>
</evidence>
<proteinExistence type="evidence at transcript level"/>